<dbReference type="InterPro" id="IPR010183">
    <property type="entry name" value="Phage_lambda_Bet"/>
</dbReference>
<dbReference type="GO" id="GO:0003677">
    <property type="term" value="F:DNA binding"/>
    <property type="evidence" value="ECO:0007669"/>
    <property type="project" value="InterPro"/>
</dbReference>
<dbReference type="InterPro" id="IPR018330">
    <property type="entry name" value="RecT_fam"/>
</dbReference>
<dbReference type="GeneID" id="17699616"/>
<dbReference type="Pfam" id="PF03837">
    <property type="entry name" value="RecT"/>
    <property type="match status" value="1"/>
</dbReference>
<dbReference type="KEGG" id="vg:17699616"/>
<dbReference type="OrthoDB" id="4761at10239"/>
<dbReference type="Proteomes" id="UP000017866">
    <property type="component" value="Segment"/>
</dbReference>
<evidence type="ECO:0000313" key="2">
    <source>
        <dbReference type="Proteomes" id="UP000017866"/>
    </source>
</evidence>
<protein>
    <submittedName>
        <fullName evidence="1">Putative phage recombination protein</fullName>
    </submittedName>
</protein>
<proteinExistence type="predicted"/>
<evidence type="ECO:0000313" key="1">
    <source>
        <dbReference type="EMBL" id="BAO04709.1"/>
    </source>
</evidence>
<accession>U6C6J0</accession>
<dbReference type="NCBIfam" id="TIGR01913">
    <property type="entry name" value="bet_lambda"/>
    <property type="match status" value="1"/>
</dbReference>
<reference evidence="1 2" key="1">
    <citation type="submission" date="2013-11" db="EMBL/GenBank/DDBJ databases">
        <title>Dynamic genome rearrangements of T7-like phages that infect Ralstonia solanacearum.</title>
        <authorList>
            <person name="Kotera S."/>
            <person name="Fujiwara A."/>
            <person name="Kawasaki T."/>
            <person name="Fujie M."/>
            <person name="Yamada T."/>
        </authorList>
    </citation>
    <scope>NUCLEOTIDE SEQUENCE [LARGE SCALE GENOMIC DNA]</scope>
</reference>
<dbReference type="RefSeq" id="YP_008853829.1">
    <property type="nucleotide sequence ID" value="NC_022915.1"/>
</dbReference>
<dbReference type="EMBL" id="AB863625">
    <property type="protein sequence ID" value="BAO04709.1"/>
    <property type="molecule type" value="Genomic_DNA"/>
</dbReference>
<keyword evidence="2" id="KW-1185">Reference proteome</keyword>
<name>U6C6J0_9CAUD</name>
<sequence>MNALAKTETTALATLSEPELLDVLQSSLYPGASHQSIKMVLGYCKAAGLDPMRKPVHIVPMWDSKTGQMRDVVMPGIGLYRTDAARTGEYAGITEPEFGPDKTEVIGGVEITFPQWCRVTVSRRMPSGDIVKFTASEFWKENYAVKGGKEKSIAPNLMWQKRPYGQIAKCAEAQALRKAFPEVGSQPTADEMEGKTLDMGPAEIVSAPPAPQIYNQADFEKNLPAWEKQIVAGRLTAVEVIQRVETKAPLTEEQKARILSIKRGTPSEATDAQPKTGPTYAQVAELIHAAATHDDLDALDETVGSVADAQHRAELVALVEQRRNEIPAF</sequence>
<dbReference type="GO" id="GO:0006310">
    <property type="term" value="P:DNA recombination"/>
    <property type="evidence" value="ECO:0007669"/>
    <property type="project" value="InterPro"/>
</dbReference>
<organism evidence="1 2">
    <name type="scientific">Ralstonia phage RSK1</name>
    <dbReference type="NCBI Taxonomy" id="1417599"/>
    <lineage>
        <taxon>Viruses</taxon>
        <taxon>Duplodnaviria</taxon>
        <taxon>Heunggongvirae</taxon>
        <taxon>Uroviricota</taxon>
        <taxon>Caudoviricetes</taxon>
        <taxon>Firingavirus</taxon>
        <taxon>Firingavirus RSK1</taxon>
    </lineage>
</organism>